<comment type="caution">
    <text evidence="3">The sequence shown here is derived from an EMBL/GenBank/DDBJ whole genome shotgun (WGS) entry which is preliminary data.</text>
</comment>
<dbReference type="NCBIfam" id="TIGR00976">
    <property type="entry name" value="CocE_NonD"/>
    <property type="match status" value="1"/>
</dbReference>
<dbReference type="GO" id="GO:0008239">
    <property type="term" value="F:dipeptidyl-peptidase activity"/>
    <property type="evidence" value="ECO:0007669"/>
    <property type="project" value="InterPro"/>
</dbReference>
<evidence type="ECO:0000259" key="2">
    <source>
        <dbReference type="SMART" id="SM00939"/>
    </source>
</evidence>
<dbReference type="Gene3D" id="2.60.120.260">
    <property type="entry name" value="Galactose-binding domain-like"/>
    <property type="match status" value="1"/>
</dbReference>
<dbReference type="Gene3D" id="3.40.50.1820">
    <property type="entry name" value="alpha/beta hydrolase"/>
    <property type="match status" value="1"/>
</dbReference>
<proteinExistence type="predicted"/>
<dbReference type="InterPro" id="IPR000383">
    <property type="entry name" value="Xaa-Pro-like_dom"/>
</dbReference>
<reference evidence="3 4" key="1">
    <citation type="submission" date="2019-08" db="EMBL/GenBank/DDBJ databases">
        <title>Genomic characterization of a novel candidate phylum (ARYD3) from a high temperature, high salinity tertiary oil reservoir in north central Oklahoma, USA.</title>
        <authorList>
            <person name="Youssef N.H."/>
            <person name="Yadav A."/>
            <person name="Elshahed M.S."/>
        </authorList>
    </citation>
    <scope>NUCLEOTIDE SEQUENCE [LARGE SCALE GENOMIC DNA]</scope>
    <source>
        <strain evidence="3">ARYD1</strain>
    </source>
</reference>
<dbReference type="InterPro" id="IPR050585">
    <property type="entry name" value="Xaa-Pro_dipeptidyl-ppase/CocE"/>
</dbReference>
<dbReference type="Gene3D" id="1.10.3020.10">
    <property type="entry name" value="alpha-amino acid ester hydrolase ( Helical cap domain)"/>
    <property type="match status" value="1"/>
</dbReference>
<dbReference type="EMBL" id="VSIV01000140">
    <property type="protein sequence ID" value="TYB33469.1"/>
    <property type="molecule type" value="Genomic_DNA"/>
</dbReference>
<dbReference type="InterPro" id="IPR008979">
    <property type="entry name" value="Galactose-bd-like_sf"/>
</dbReference>
<organism evidence="3 4">
    <name type="scientific">Flexistipes sinusarabici</name>
    <dbReference type="NCBI Taxonomy" id="2352"/>
    <lineage>
        <taxon>Bacteria</taxon>
        <taxon>Pseudomonadati</taxon>
        <taxon>Deferribacterota</taxon>
        <taxon>Deferribacteres</taxon>
        <taxon>Deferribacterales</taxon>
        <taxon>Flexistipitaceae</taxon>
        <taxon>Flexistipes</taxon>
    </lineage>
</organism>
<dbReference type="Proteomes" id="UP000323337">
    <property type="component" value="Unassembled WGS sequence"/>
</dbReference>
<gene>
    <name evidence="3" type="ORF">FXF49_06050</name>
</gene>
<evidence type="ECO:0000313" key="4">
    <source>
        <dbReference type="Proteomes" id="UP000323337"/>
    </source>
</evidence>
<dbReference type="Pfam" id="PF08530">
    <property type="entry name" value="PepX_C"/>
    <property type="match status" value="1"/>
</dbReference>
<protein>
    <submittedName>
        <fullName evidence="3">CocE/NonD family hydrolase</fullName>
    </submittedName>
</protein>
<dbReference type="SUPFAM" id="SSF53474">
    <property type="entry name" value="alpha/beta-Hydrolases"/>
    <property type="match status" value="1"/>
</dbReference>
<accession>A0A5D0MRF2</accession>
<evidence type="ECO:0000256" key="1">
    <source>
        <dbReference type="ARBA" id="ARBA00022801"/>
    </source>
</evidence>
<dbReference type="PANTHER" id="PTHR43056">
    <property type="entry name" value="PEPTIDASE S9 PROLYL OLIGOPEPTIDASE"/>
    <property type="match status" value="1"/>
</dbReference>
<dbReference type="Pfam" id="PF02129">
    <property type="entry name" value="Peptidase_S15"/>
    <property type="match status" value="1"/>
</dbReference>
<name>A0A5D0MRF2_FLESI</name>
<dbReference type="InterPro" id="IPR005674">
    <property type="entry name" value="CocE/Ser_esterase"/>
</dbReference>
<evidence type="ECO:0000313" key="3">
    <source>
        <dbReference type="EMBL" id="TYB33469.1"/>
    </source>
</evidence>
<dbReference type="InterPro" id="IPR013736">
    <property type="entry name" value="Xaa-Pro_dipept_C"/>
</dbReference>
<dbReference type="SMART" id="SM00939">
    <property type="entry name" value="PepX_C"/>
    <property type="match status" value="1"/>
</dbReference>
<dbReference type="InterPro" id="IPR029058">
    <property type="entry name" value="AB_hydrolase_fold"/>
</dbReference>
<dbReference type="SUPFAM" id="SSF49785">
    <property type="entry name" value="Galactose-binding domain-like"/>
    <property type="match status" value="1"/>
</dbReference>
<dbReference type="RefSeq" id="WP_303701016.1">
    <property type="nucleotide sequence ID" value="NZ_VSIV01000140.1"/>
</dbReference>
<sequence>MKYRSRFPEQVQIIEHTWIPMPDSVRLSARIFLPKSAREKPVPAILEYIPYRHRDNTRVRDTQMHKYFAGFGYASVRVDIRGSGNSEGVLLDEYLQSELEDGIEVINWISKQPWCDGNVGMIGISWGGFNGLQIAALRPQPLKAIITVCSSDDRYSDDVHHMGGCLLGDNLSWASTMFGLNSLPPDPELVGDSWRDMWFERLRGSGLWLEKWLRHQKRDDYWEHGSVCENWDSIKIPVMTVSGWADGYTDSVFRILENLKAPKLGLVGPWSHKYPHQGIPGPAIGFLQEALRWWDKWLKNEESGIMEEPLLRAWIMEKVPAIATPNERKGRWVGEKSWPSDNVSLKKFSLIPGQLIKKDSNVKSHTLTVQSPLSVGFFAGKWCSYAAAPDLPHDQREEDGGALVFDTPPLGESVEILGKPEVVLNVSASNPLAMVAVRISDVSPDGKATRVTYGLLNLCHRNSSKNPELLEPGKTYKVTVCLNDVGYNFVKGNKIRLSISSSYWPLAWPPPASTRLTVETGDSSLFLPVRHGKGTENISFKPPEAAAPPQIIPSKYGEHSWKVIRNLGDDHSILQVINDNGILIIPEINLEYGRCGREYYSYTGDDFASPRGEAVWEWKFKRGKWDVKTVTRTVLTSDEEKFCIYAQLDAFEGDKRVFSKNWDTSIKRDYI</sequence>
<keyword evidence="1 3" id="KW-0378">Hydrolase</keyword>
<feature type="domain" description="Xaa-Pro dipeptidyl-peptidase C-terminal" evidence="2">
    <location>
        <begin position="291"/>
        <end position="549"/>
    </location>
</feature>
<dbReference type="AlphaFoldDB" id="A0A5D0MRF2"/>
<dbReference type="PANTHER" id="PTHR43056:SF10">
    <property type="entry name" value="COCE_NOND FAMILY, PUTATIVE (AFU_ORTHOLOGUE AFUA_7G00600)-RELATED"/>
    <property type="match status" value="1"/>
</dbReference>